<dbReference type="SMART" id="SM00046">
    <property type="entry name" value="DAGKc"/>
    <property type="match status" value="1"/>
</dbReference>
<dbReference type="GO" id="GO:0005524">
    <property type="term" value="F:ATP binding"/>
    <property type="evidence" value="ECO:0007669"/>
    <property type="project" value="UniProtKB-KW"/>
</dbReference>
<keyword evidence="5" id="KW-0067">ATP-binding</keyword>
<dbReference type="PANTHER" id="PTHR12358:SF31">
    <property type="entry name" value="ACYLGLYCEROL KINASE, MITOCHONDRIAL"/>
    <property type="match status" value="1"/>
</dbReference>
<dbReference type="EMBL" id="CM026422">
    <property type="protein sequence ID" value="KAG0587836.1"/>
    <property type="molecule type" value="Genomic_DNA"/>
</dbReference>
<dbReference type="Gene3D" id="3.40.50.10330">
    <property type="entry name" value="Probable inorganic polyphosphate/atp-NAD kinase, domain 1"/>
    <property type="match status" value="1"/>
</dbReference>
<comment type="subcellular location">
    <subcellularLocation>
        <location evidence="1">Vacuole membrane</location>
        <topology evidence="1">Peripheral membrane protein</topology>
    </subcellularLocation>
</comment>
<dbReference type="Pfam" id="PF00781">
    <property type="entry name" value="DAGK_cat"/>
    <property type="match status" value="1"/>
</dbReference>
<accession>A0A8T0IYP0</accession>
<evidence type="ECO:0000256" key="7">
    <source>
        <dbReference type="ARBA" id="ARBA00044037"/>
    </source>
</evidence>
<keyword evidence="10" id="KW-1185">Reference proteome</keyword>
<dbReference type="GO" id="GO:0046512">
    <property type="term" value="P:sphingosine biosynthetic process"/>
    <property type="evidence" value="ECO:0007669"/>
    <property type="project" value="TreeGrafter"/>
</dbReference>
<dbReference type="EC" id="2.7.1.91" evidence="7"/>
<keyword evidence="6" id="KW-0472">Membrane</keyword>
<comment type="caution">
    <text evidence="9">The sequence shown here is derived from an EMBL/GenBank/DDBJ whole genome shotgun (WGS) entry which is preliminary data.</text>
</comment>
<dbReference type="AlphaFoldDB" id="A0A8T0IYP0"/>
<dbReference type="InterPro" id="IPR016064">
    <property type="entry name" value="NAD/diacylglycerol_kinase_sf"/>
</dbReference>
<dbReference type="InterPro" id="IPR050187">
    <property type="entry name" value="Lipid_Phosphate_FormReg"/>
</dbReference>
<name>A0A8T0IYP0_CERPU</name>
<evidence type="ECO:0000313" key="9">
    <source>
        <dbReference type="EMBL" id="KAG0587836.1"/>
    </source>
</evidence>
<keyword evidence="2" id="KW-0808">Transferase</keyword>
<evidence type="ECO:0000256" key="3">
    <source>
        <dbReference type="ARBA" id="ARBA00022741"/>
    </source>
</evidence>
<keyword evidence="4" id="KW-0418">Kinase</keyword>
<dbReference type="Proteomes" id="UP000822688">
    <property type="component" value="Chromosome 2"/>
</dbReference>
<dbReference type="InterPro" id="IPR017438">
    <property type="entry name" value="ATP-NAD_kinase_N"/>
</dbReference>
<dbReference type="PROSITE" id="PS50146">
    <property type="entry name" value="DAGK"/>
    <property type="match status" value="1"/>
</dbReference>
<dbReference type="GO" id="GO:0005774">
    <property type="term" value="C:vacuolar membrane"/>
    <property type="evidence" value="ECO:0007669"/>
    <property type="project" value="UniProtKB-SubCell"/>
</dbReference>
<reference evidence="9" key="1">
    <citation type="submission" date="2020-06" db="EMBL/GenBank/DDBJ databases">
        <title>WGS assembly of Ceratodon purpureus strain R40.</title>
        <authorList>
            <person name="Carey S.B."/>
            <person name="Jenkins J."/>
            <person name="Shu S."/>
            <person name="Lovell J.T."/>
            <person name="Sreedasyam A."/>
            <person name="Maumus F."/>
            <person name="Tiley G.P."/>
            <person name="Fernandez-Pozo N."/>
            <person name="Barry K."/>
            <person name="Chen C."/>
            <person name="Wang M."/>
            <person name="Lipzen A."/>
            <person name="Daum C."/>
            <person name="Saski C.A."/>
            <person name="Payton A.C."/>
            <person name="Mcbreen J.C."/>
            <person name="Conrad R.E."/>
            <person name="Kollar L.M."/>
            <person name="Olsson S."/>
            <person name="Huttunen S."/>
            <person name="Landis J.B."/>
            <person name="Wickett N.J."/>
            <person name="Johnson M.G."/>
            <person name="Rensing S.A."/>
            <person name="Grimwood J."/>
            <person name="Schmutz J."/>
            <person name="Mcdaniel S.F."/>
        </authorList>
    </citation>
    <scope>NUCLEOTIDE SEQUENCE</scope>
    <source>
        <strain evidence="9">R40</strain>
    </source>
</reference>
<proteinExistence type="predicted"/>
<dbReference type="SUPFAM" id="SSF111331">
    <property type="entry name" value="NAD kinase/diacylglycerol kinase-like"/>
    <property type="match status" value="1"/>
</dbReference>
<organism evidence="9 10">
    <name type="scientific">Ceratodon purpureus</name>
    <name type="common">Fire moss</name>
    <name type="synonym">Dicranum purpureum</name>
    <dbReference type="NCBI Taxonomy" id="3225"/>
    <lineage>
        <taxon>Eukaryota</taxon>
        <taxon>Viridiplantae</taxon>
        <taxon>Streptophyta</taxon>
        <taxon>Embryophyta</taxon>
        <taxon>Bryophyta</taxon>
        <taxon>Bryophytina</taxon>
        <taxon>Bryopsida</taxon>
        <taxon>Dicranidae</taxon>
        <taxon>Pseudoditrichales</taxon>
        <taxon>Ditrichaceae</taxon>
        <taxon>Ceratodon</taxon>
    </lineage>
</organism>
<dbReference type="Pfam" id="PF19279">
    <property type="entry name" value="YegS_C"/>
    <property type="match status" value="1"/>
</dbReference>
<evidence type="ECO:0000313" key="10">
    <source>
        <dbReference type="Proteomes" id="UP000822688"/>
    </source>
</evidence>
<evidence type="ECO:0000259" key="8">
    <source>
        <dbReference type="PROSITE" id="PS50146"/>
    </source>
</evidence>
<dbReference type="FunFam" id="3.40.50.10330:FF:000005">
    <property type="entry name" value="Sphingosine kinase 2"/>
    <property type="match status" value="1"/>
</dbReference>
<evidence type="ECO:0000256" key="5">
    <source>
        <dbReference type="ARBA" id="ARBA00022840"/>
    </source>
</evidence>
<keyword evidence="3" id="KW-0547">Nucleotide-binding</keyword>
<dbReference type="InterPro" id="IPR001206">
    <property type="entry name" value="Diacylglycerol_kinase_cat_dom"/>
</dbReference>
<evidence type="ECO:0000256" key="2">
    <source>
        <dbReference type="ARBA" id="ARBA00022679"/>
    </source>
</evidence>
<evidence type="ECO:0000256" key="1">
    <source>
        <dbReference type="ARBA" id="ARBA00004148"/>
    </source>
</evidence>
<dbReference type="Gene3D" id="2.60.200.40">
    <property type="match status" value="1"/>
</dbReference>
<evidence type="ECO:0000256" key="4">
    <source>
        <dbReference type="ARBA" id="ARBA00022777"/>
    </source>
</evidence>
<dbReference type="PANTHER" id="PTHR12358">
    <property type="entry name" value="SPHINGOSINE KINASE"/>
    <property type="match status" value="1"/>
</dbReference>
<protein>
    <recommendedName>
        <fullName evidence="7">sphingosine kinase</fullName>
        <ecNumber evidence="7">2.7.1.91</ecNumber>
    </recommendedName>
</protein>
<evidence type="ECO:0000256" key="6">
    <source>
        <dbReference type="ARBA" id="ARBA00023136"/>
    </source>
</evidence>
<dbReference type="GO" id="GO:0008481">
    <property type="term" value="F:sphingosine kinase activity"/>
    <property type="evidence" value="ECO:0007669"/>
    <property type="project" value="UniProtKB-EC"/>
</dbReference>
<gene>
    <name evidence="9" type="ORF">KC19_2G195200</name>
</gene>
<sequence>MGEVVTETAVLEGRRVVVTLDGEGLLQWRGDREGEVLVRSDLIGFRSVGSSVHLYTFKMVESMAMCGKGSLGRRRKDIVMEFDNEAAIKLFCDAIHKILEESGRPKRLLVIVNPFGGDKAGRRVYTSSVEPLLQAAGIAITMQETKYQRHGKDLAKSFDVSQFDGIVCVSGDGVLVEVLNGLLERPDWKAAIKMPIGIIPAGTSNGMAKSLLDHVGEPCDAASATFLVIRGQKQPLDVATAKQANVKFHSILMMAWGLVADVDFESEKFRWMGALRLDVYTLIRICSLRKYVGHIYYIPAPGYEGTGTPFTEDLEETALLKSHEGDSDRSLKKNGYHGALHELTKSGQWRHMEGPFINVWLNNVPFVGETVKSAPHAKFSDGCLDLIIMKDCPRWTLLNLLLKLQTGGHIKSKYVEYLKVKAFRLDPAGRYGSDIQGGYIDLDGEILARGRGTVGDGSSDIMTYGPPVDVTVDRGLATIFCPA</sequence>
<feature type="domain" description="DAGKc" evidence="8">
    <location>
        <begin position="103"/>
        <end position="245"/>
    </location>
</feature>
<dbReference type="InterPro" id="IPR045540">
    <property type="entry name" value="YegS/DAGK_C"/>
</dbReference>